<dbReference type="InterPro" id="IPR009057">
    <property type="entry name" value="Homeodomain-like_sf"/>
</dbReference>
<feature type="domain" description="SAP" evidence="8">
    <location>
        <begin position="6"/>
        <end position="40"/>
    </location>
</feature>
<dbReference type="PANTHER" id="PTHR12381:SF41">
    <property type="entry name" value="HETEROGENEOUS NUCLEAR RIBONUCLEOPROTEIN U-LIKE PROTEIN 1"/>
    <property type="match status" value="1"/>
</dbReference>
<evidence type="ECO:0000259" key="9">
    <source>
        <dbReference type="PROSITE" id="PS51253"/>
    </source>
</evidence>
<proteinExistence type="predicted"/>
<dbReference type="GeneTree" id="ENSGT00940000157823"/>
<dbReference type="InterPro" id="IPR013320">
    <property type="entry name" value="ConA-like_dom_sf"/>
</dbReference>
<dbReference type="Pfam" id="PF00622">
    <property type="entry name" value="SPRY"/>
    <property type="match status" value="1"/>
</dbReference>
<dbReference type="PROSITE" id="PS51253">
    <property type="entry name" value="HTH_CENPB"/>
    <property type="match status" value="1"/>
</dbReference>
<dbReference type="AlphaFoldDB" id="A0A3B3TBT8"/>
<dbReference type="SMART" id="SM00674">
    <property type="entry name" value="CENPB"/>
    <property type="match status" value="1"/>
</dbReference>
<dbReference type="PROSITE" id="PS50800">
    <property type="entry name" value="SAP"/>
    <property type="match status" value="1"/>
</dbReference>
<dbReference type="PANTHER" id="PTHR12381">
    <property type="entry name" value="HETEROGENEOUS NUCLEAR RIBONUCLEOPROTEIN U FAMILY MEMBER"/>
    <property type="match status" value="1"/>
</dbReference>
<evidence type="ECO:0000256" key="3">
    <source>
        <dbReference type="ARBA" id="ARBA00022553"/>
    </source>
</evidence>
<keyword evidence="2" id="KW-0488">Methylation</keyword>
<keyword evidence="11" id="KW-1185">Reference proteome</keyword>
<feature type="domain" description="HTH CENPB-type" evidence="9">
    <location>
        <begin position="477"/>
        <end position="555"/>
    </location>
</feature>
<evidence type="ECO:0000256" key="2">
    <source>
        <dbReference type="ARBA" id="ARBA00022481"/>
    </source>
</evidence>
<reference evidence="10" key="1">
    <citation type="submission" date="2025-08" db="UniProtKB">
        <authorList>
            <consortium name="Ensembl"/>
        </authorList>
    </citation>
    <scope>IDENTIFICATION</scope>
</reference>
<organism evidence="10 11">
    <name type="scientific">Paramormyrops kingsleyae</name>
    <dbReference type="NCBI Taxonomy" id="1676925"/>
    <lineage>
        <taxon>Eukaryota</taxon>
        <taxon>Metazoa</taxon>
        <taxon>Chordata</taxon>
        <taxon>Craniata</taxon>
        <taxon>Vertebrata</taxon>
        <taxon>Euteleostomi</taxon>
        <taxon>Actinopterygii</taxon>
        <taxon>Neopterygii</taxon>
        <taxon>Teleostei</taxon>
        <taxon>Osteoglossocephala</taxon>
        <taxon>Osteoglossomorpha</taxon>
        <taxon>Osteoglossiformes</taxon>
        <taxon>Mormyridae</taxon>
        <taxon>Paramormyrops</taxon>
    </lineage>
</organism>
<keyword evidence="4" id="KW-0238">DNA-binding</keyword>
<keyword evidence="5" id="KW-0539">Nucleus</keyword>
<feature type="region of interest" description="Disordered" evidence="6">
    <location>
        <begin position="116"/>
        <end position="158"/>
    </location>
</feature>
<dbReference type="InterPro" id="IPR004875">
    <property type="entry name" value="DDE_SF_endonuclease_dom"/>
</dbReference>
<dbReference type="SUPFAM" id="SSF68906">
    <property type="entry name" value="SAP domain"/>
    <property type="match status" value="1"/>
</dbReference>
<dbReference type="GO" id="GO:0000380">
    <property type="term" value="P:alternative mRNA splicing, via spliceosome"/>
    <property type="evidence" value="ECO:0007669"/>
    <property type="project" value="TreeGrafter"/>
</dbReference>
<dbReference type="GO" id="GO:0003723">
    <property type="term" value="F:RNA binding"/>
    <property type="evidence" value="ECO:0007669"/>
    <property type="project" value="TreeGrafter"/>
</dbReference>
<dbReference type="InterPro" id="IPR035778">
    <property type="entry name" value="SPRY_hnRNP_U"/>
</dbReference>
<dbReference type="InterPro" id="IPR036361">
    <property type="entry name" value="SAP_dom_sf"/>
</dbReference>
<dbReference type="Proteomes" id="UP000261540">
    <property type="component" value="Unplaced"/>
</dbReference>
<dbReference type="Ensembl" id="ENSPKIT00000021248.1">
    <property type="protein sequence ID" value="ENSPKIP00000040229.1"/>
    <property type="gene ID" value="ENSPKIG00000017275.1"/>
</dbReference>
<dbReference type="SMART" id="SM00449">
    <property type="entry name" value="SPRY"/>
    <property type="match status" value="1"/>
</dbReference>
<evidence type="ECO:0000313" key="10">
    <source>
        <dbReference type="Ensembl" id="ENSPKIP00000040229.1"/>
    </source>
</evidence>
<dbReference type="GO" id="GO:0003677">
    <property type="term" value="F:DNA binding"/>
    <property type="evidence" value="ECO:0007669"/>
    <property type="project" value="UniProtKB-KW"/>
</dbReference>
<dbReference type="Gene3D" id="1.10.10.60">
    <property type="entry name" value="Homeodomain-like"/>
    <property type="match status" value="2"/>
</dbReference>
<comment type="subcellular location">
    <subcellularLocation>
        <location evidence="1">Nucleus</location>
    </subcellularLocation>
</comment>
<dbReference type="Pfam" id="PF02037">
    <property type="entry name" value="SAP"/>
    <property type="match status" value="1"/>
</dbReference>
<accession>A0A3B3TBT8</accession>
<dbReference type="InterPro" id="IPR006600">
    <property type="entry name" value="HTH_CenpB_DNA-bd_dom"/>
</dbReference>
<reference evidence="10" key="2">
    <citation type="submission" date="2025-09" db="UniProtKB">
        <authorList>
            <consortium name="Ensembl"/>
        </authorList>
    </citation>
    <scope>IDENTIFICATION</scope>
</reference>
<dbReference type="InterPro" id="IPR003877">
    <property type="entry name" value="SPRY_dom"/>
</dbReference>
<dbReference type="FunFam" id="2.60.120.920:FF:000006">
    <property type="entry name" value="heterogeneous nuclear ribonucleoprotein U isoform X1"/>
    <property type="match status" value="1"/>
</dbReference>
<evidence type="ECO:0000259" key="7">
    <source>
        <dbReference type="PROSITE" id="PS50188"/>
    </source>
</evidence>
<dbReference type="STRING" id="1676925.ENSPKIP00000040229"/>
<evidence type="ECO:0000313" key="11">
    <source>
        <dbReference type="Proteomes" id="UP000261540"/>
    </source>
</evidence>
<evidence type="ECO:0000256" key="4">
    <source>
        <dbReference type="ARBA" id="ARBA00023125"/>
    </source>
</evidence>
<feature type="domain" description="B30.2/SPRY" evidence="7">
    <location>
        <begin position="144"/>
        <end position="341"/>
    </location>
</feature>
<sequence length="957" mass="108823">MSGVNVSKLKVNELKEELQRRGLDTRGLKADLVDRLEVVLEAEATSKGAGTLGSMDKACVGDEEAEYGDGAGEESQDTEEFVMKVEIKDEPEEQQHLHREPANDYKAQEAVRVKMEDRHMPNGRKRPYTEGHGVSYSELREHKRSRSSQPPAEEEEEDFDDTLVAIDIYNCDLHFKVSRDRYSGYPLAVEGVAYLWSGARASYGVAKGRVCYEVKISDEISVKHLSTTNPDPDVVRVGWSLDSCRMQLGEEPFAFGYGGTGKKFVDCKCEDYGERFGKNDVLGCYIDFESAEDIEICFSKNGKWLDTAFCIKREELAGHPLFPHVLVKNCAVEFNFGQKESFFPQPEGYTFIQNVPVEDRVRGTVGSFLKAECENTEPAGGDPHGTHTKMIFTDEEVGDRCTSQRAKPTSYVGRKRPRRVIDLETKIKLIKDYEGGKSVMVIARQTGMSHSTIVTILKNKNKVTEAVKGSASLKTTRLTKIREGPISDMEKLLMTWIEDQTQKRVPLSTMMITAKAKSLFAMLKEKAGPDYDVEFTASSGWLKRFKNRYPLQNAKVSGESASADVKAAEEFLESLDKLIVEENYLPEQIFNMDETSLFWRQMPEWTSIHKEARSKPGFKAFKDRITVLLGGNVAGYKLKPFVIWHSKNPRAFKHIDKHTLPVYYRSNRKSWMTQLLFQDALLNCYASEMEKYCLESNIPFKILLIIDDAPGHPPFIGDLHPSIKVVFLPPNNTSLIQPMDQGVIAAFKAYYLRRTFAQAIAASKENTEKRLMQFWKDYNIYDCIKNLAWAWGDVTKECMIGIWKKTLKRFVHDFKGSAKDEEVAKITKVVVEMTNNFNLGVNEDDIMELLGMGPEELTNEELLELEQERIADEEAREKETAGKEKEQQPPRKFTVKGLAEAFADLQKLLKKFEKMDPSTKRFSLIERNVHGALSAYKQIYDEKKKQAKQTTTDIPMK</sequence>
<name>A0A3B3TBT8_9TELE</name>
<evidence type="ECO:0000259" key="8">
    <source>
        <dbReference type="PROSITE" id="PS50800"/>
    </source>
</evidence>
<dbReference type="GO" id="GO:0005634">
    <property type="term" value="C:nucleus"/>
    <property type="evidence" value="ECO:0007669"/>
    <property type="project" value="UniProtKB-SubCell"/>
</dbReference>
<dbReference type="InterPro" id="IPR007889">
    <property type="entry name" value="HTH_Psq"/>
</dbReference>
<protein>
    <submittedName>
        <fullName evidence="10">Tigger transposable element-derived protein 1-like</fullName>
    </submittedName>
</protein>
<dbReference type="Pfam" id="PF03184">
    <property type="entry name" value="DDE_1"/>
    <property type="match status" value="1"/>
</dbReference>
<dbReference type="Gene3D" id="1.10.720.30">
    <property type="entry name" value="SAP domain"/>
    <property type="match status" value="1"/>
</dbReference>
<keyword evidence="3" id="KW-0597">Phosphoprotein</keyword>
<dbReference type="InterPro" id="IPR003034">
    <property type="entry name" value="SAP_dom"/>
</dbReference>
<evidence type="ECO:0000256" key="1">
    <source>
        <dbReference type="ARBA" id="ARBA00004123"/>
    </source>
</evidence>
<dbReference type="Pfam" id="PF03221">
    <property type="entry name" value="HTH_Tnp_Tc5"/>
    <property type="match status" value="1"/>
</dbReference>
<dbReference type="CDD" id="cd12884">
    <property type="entry name" value="SPRY_hnRNP"/>
    <property type="match status" value="1"/>
</dbReference>
<dbReference type="SUPFAM" id="SSF46689">
    <property type="entry name" value="Homeodomain-like"/>
    <property type="match status" value="2"/>
</dbReference>
<dbReference type="SMART" id="SM00513">
    <property type="entry name" value="SAP"/>
    <property type="match status" value="1"/>
</dbReference>
<dbReference type="InterPro" id="IPR043136">
    <property type="entry name" value="B30.2/SPRY_sf"/>
</dbReference>
<dbReference type="PROSITE" id="PS50188">
    <property type="entry name" value="B302_SPRY"/>
    <property type="match status" value="1"/>
</dbReference>
<dbReference type="Pfam" id="PF04218">
    <property type="entry name" value="CENP-B_N"/>
    <property type="match status" value="1"/>
</dbReference>
<evidence type="ECO:0000256" key="6">
    <source>
        <dbReference type="SAM" id="MobiDB-lite"/>
    </source>
</evidence>
<dbReference type="InterPro" id="IPR001870">
    <property type="entry name" value="B30.2/SPRY"/>
</dbReference>
<dbReference type="SUPFAM" id="SSF49899">
    <property type="entry name" value="Concanavalin A-like lectins/glucanases"/>
    <property type="match status" value="1"/>
</dbReference>
<dbReference type="Gene3D" id="2.60.120.920">
    <property type="match status" value="1"/>
</dbReference>
<evidence type="ECO:0000256" key="5">
    <source>
        <dbReference type="ARBA" id="ARBA00023242"/>
    </source>
</evidence>